<accession>A0A1W2BCT7</accession>
<dbReference type="Gene3D" id="3.40.830.10">
    <property type="entry name" value="LigB-like"/>
    <property type="match status" value="1"/>
</dbReference>
<evidence type="ECO:0000256" key="3">
    <source>
        <dbReference type="ARBA" id="ARBA00022723"/>
    </source>
</evidence>
<dbReference type="Proteomes" id="UP000192708">
    <property type="component" value="Unassembled WGS sequence"/>
</dbReference>
<dbReference type="Pfam" id="PF02900">
    <property type="entry name" value="LigB"/>
    <property type="match status" value="1"/>
</dbReference>
<dbReference type="AlphaFoldDB" id="A0A1W2BCT7"/>
<keyword evidence="3" id="KW-0479">Metal-binding</keyword>
<dbReference type="InterPro" id="IPR004183">
    <property type="entry name" value="Xdiol_dOase_suB"/>
</dbReference>
<dbReference type="GO" id="GO:0016702">
    <property type="term" value="F:oxidoreductase activity, acting on single donors with incorporation of molecular oxygen, incorporation of two atoms of oxygen"/>
    <property type="evidence" value="ECO:0007669"/>
    <property type="project" value="UniProtKB-ARBA"/>
</dbReference>
<dbReference type="STRING" id="1938817.SAMN06296008_11265"/>
<gene>
    <name evidence="7" type="ORF">SAMN06296008_11265</name>
</gene>
<keyword evidence="5" id="KW-0560">Oxidoreductase</keyword>
<dbReference type="CDD" id="cd07363">
    <property type="entry name" value="45_DOPA_Dioxygenase"/>
    <property type="match status" value="1"/>
</dbReference>
<dbReference type="InterPro" id="IPR014436">
    <property type="entry name" value="Extradiol_dOase_DODA"/>
</dbReference>
<dbReference type="GO" id="GO:0008270">
    <property type="term" value="F:zinc ion binding"/>
    <property type="evidence" value="ECO:0007669"/>
    <property type="project" value="InterPro"/>
</dbReference>
<dbReference type="EMBL" id="FWXJ01000012">
    <property type="protein sequence ID" value="SMC70719.1"/>
    <property type="molecule type" value="Genomic_DNA"/>
</dbReference>
<dbReference type="PIRSF" id="PIRSF006157">
    <property type="entry name" value="Doxgns_DODA"/>
    <property type="match status" value="1"/>
</dbReference>
<evidence type="ECO:0000313" key="8">
    <source>
        <dbReference type="Proteomes" id="UP000192708"/>
    </source>
</evidence>
<comment type="similarity">
    <text evidence="2">Belongs to the DODA-type extradiol aromatic ring-opening dioxygenase family.</text>
</comment>
<evidence type="ECO:0000256" key="2">
    <source>
        <dbReference type="ARBA" id="ARBA00007581"/>
    </source>
</evidence>
<evidence type="ECO:0000259" key="6">
    <source>
        <dbReference type="Pfam" id="PF02900"/>
    </source>
</evidence>
<organism evidence="7 8">
    <name type="scientific">Polynucleobacter kasalickyi</name>
    <dbReference type="NCBI Taxonomy" id="1938817"/>
    <lineage>
        <taxon>Bacteria</taxon>
        <taxon>Pseudomonadati</taxon>
        <taxon>Pseudomonadota</taxon>
        <taxon>Betaproteobacteria</taxon>
        <taxon>Burkholderiales</taxon>
        <taxon>Burkholderiaceae</taxon>
        <taxon>Polynucleobacter</taxon>
    </lineage>
</organism>
<dbReference type="PANTHER" id="PTHR30096">
    <property type="entry name" value="4,5-DOPA DIOXYGENASE EXTRADIOL-LIKE PROTEIN"/>
    <property type="match status" value="1"/>
</dbReference>
<dbReference type="SUPFAM" id="SSF53213">
    <property type="entry name" value="LigB-like"/>
    <property type="match status" value="1"/>
</dbReference>
<keyword evidence="8" id="KW-1185">Reference proteome</keyword>
<keyword evidence="7" id="KW-0223">Dioxygenase</keyword>
<evidence type="ECO:0000256" key="1">
    <source>
        <dbReference type="ARBA" id="ARBA00001947"/>
    </source>
</evidence>
<proteinExistence type="inferred from homology"/>
<evidence type="ECO:0000313" key="7">
    <source>
        <dbReference type="EMBL" id="SMC70719.1"/>
    </source>
</evidence>
<evidence type="ECO:0000256" key="5">
    <source>
        <dbReference type="ARBA" id="ARBA00023002"/>
    </source>
</evidence>
<keyword evidence="4" id="KW-0862">Zinc</keyword>
<evidence type="ECO:0000256" key="4">
    <source>
        <dbReference type="ARBA" id="ARBA00022833"/>
    </source>
</evidence>
<name>A0A1W2BCT7_9BURK</name>
<reference evidence="7 8" key="1">
    <citation type="submission" date="2017-04" db="EMBL/GenBank/DDBJ databases">
        <authorList>
            <person name="Afonso C.L."/>
            <person name="Miller P.J."/>
            <person name="Scott M.A."/>
            <person name="Spackman E."/>
            <person name="Goraichik I."/>
            <person name="Dimitrov K.M."/>
            <person name="Suarez D.L."/>
            <person name="Swayne D.E."/>
        </authorList>
    </citation>
    <scope>NUCLEOTIDE SEQUENCE [LARGE SCALE GENOMIC DNA]</scope>
    <source>
        <strain evidence="7 8">VK13</strain>
    </source>
</reference>
<feature type="domain" description="Extradiol ring-cleavage dioxygenase class III enzyme subunit B" evidence="6">
    <location>
        <begin position="51"/>
        <end position="246"/>
    </location>
</feature>
<sequence length="281" mass="31019">MIVLLHLFQKVFPMSSTPAPLLFISHGAPTFALDGGVLGAQLTALGKQLTDVKALLIISPHWQTEILEVMTTSQPETIHDFYGFPQPLYELSYPALGMPSLALQTIQLLKNKGFEVKENPIRGLDHGAWTPLIHLLPDANLPVFQVSLPHSFDPRDAYHLGQAISSLRSDGVLILCSGSMTHNLGDLRLGAQGDLPYVQKFSDWVKQAIIEDRLEALFNYRQMAPDGVRAHPTEEHFLPLFIALGSRLKDDQLQMLDGGVSYGILAMDALLWHGQSDALKP</sequence>
<dbReference type="PANTHER" id="PTHR30096:SF0">
    <property type="entry name" value="4,5-DOPA DIOXYGENASE EXTRADIOL-LIKE PROTEIN"/>
    <property type="match status" value="1"/>
</dbReference>
<protein>
    <submittedName>
        <fullName evidence="7">4,5-DOPA dioxygenase extradiol</fullName>
    </submittedName>
</protein>
<comment type="cofactor">
    <cofactor evidence="1">
        <name>Zn(2+)</name>
        <dbReference type="ChEBI" id="CHEBI:29105"/>
    </cofactor>
</comment>
<dbReference type="GO" id="GO:0008198">
    <property type="term" value="F:ferrous iron binding"/>
    <property type="evidence" value="ECO:0007669"/>
    <property type="project" value="InterPro"/>
</dbReference>